<evidence type="ECO:0000313" key="1">
    <source>
        <dbReference type="EMBL" id="EON77209.1"/>
    </source>
</evidence>
<name>R7ZT90_9BACT</name>
<accession>R7ZT90</accession>
<gene>
    <name evidence="1" type="ORF">ADIS_2289</name>
</gene>
<sequence length="38" mass="4324">MELHAQREQAKRKSRGLASAMSEKIMALVVGWFSYSLL</sequence>
<comment type="caution">
    <text evidence="1">The sequence shown here is derived from an EMBL/GenBank/DDBJ whole genome shotgun (WGS) entry which is preliminary data.</text>
</comment>
<organism evidence="1 2">
    <name type="scientific">Lunatimonas lonarensis</name>
    <dbReference type="NCBI Taxonomy" id="1232681"/>
    <lineage>
        <taxon>Bacteria</taxon>
        <taxon>Pseudomonadati</taxon>
        <taxon>Bacteroidota</taxon>
        <taxon>Cytophagia</taxon>
        <taxon>Cytophagales</taxon>
        <taxon>Cyclobacteriaceae</taxon>
    </lineage>
</organism>
<proteinExistence type="predicted"/>
<reference evidence="1 2" key="1">
    <citation type="submission" date="2013-02" db="EMBL/GenBank/DDBJ databases">
        <title>A novel strain isolated from Lonar lake, Maharashtra, India.</title>
        <authorList>
            <person name="Singh A."/>
        </authorList>
    </citation>
    <scope>NUCLEOTIDE SEQUENCE [LARGE SCALE GENOMIC DNA]</scope>
    <source>
        <strain evidence="1 2">AK24</strain>
    </source>
</reference>
<keyword evidence="2" id="KW-1185">Reference proteome</keyword>
<dbReference type="STRING" id="1232681.ADIS_2289"/>
<evidence type="ECO:0000313" key="2">
    <source>
        <dbReference type="Proteomes" id="UP000013909"/>
    </source>
</evidence>
<protein>
    <submittedName>
        <fullName evidence="1">Uncharacterized protein</fullName>
    </submittedName>
</protein>
<dbReference type="AlphaFoldDB" id="R7ZT90"/>
<dbReference type="Proteomes" id="UP000013909">
    <property type="component" value="Unassembled WGS sequence"/>
</dbReference>
<dbReference type="EMBL" id="AQHR01000061">
    <property type="protein sequence ID" value="EON77209.1"/>
    <property type="molecule type" value="Genomic_DNA"/>
</dbReference>